<protein>
    <submittedName>
        <fullName evidence="11">RNA polymerase factor sigma-54</fullName>
    </submittedName>
</protein>
<dbReference type="Pfam" id="PF04963">
    <property type="entry name" value="Sigma54_CBD"/>
    <property type="match status" value="1"/>
</dbReference>
<dbReference type="Gene3D" id="1.10.10.1330">
    <property type="entry name" value="RNA polymerase sigma-54 factor, core-binding domain"/>
    <property type="match status" value="1"/>
</dbReference>
<dbReference type="GO" id="GO:0000428">
    <property type="term" value="C:DNA-directed RNA polymerase complex"/>
    <property type="evidence" value="ECO:0007669"/>
    <property type="project" value="UniProtKB-KW"/>
</dbReference>
<dbReference type="Proteomes" id="UP001221217">
    <property type="component" value="Unassembled WGS sequence"/>
</dbReference>
<keyword evidence="4" id="KW-0548">Nucleotidyltransferase</keyword>
<keyword evidence="7" id="KW-0238">DNA-binding</keyword>
<dbReference type="InterPro" id="IPR038709">
    <property type="entry name" value="RpoN_core-bd_sf"/>
</dbReference>
<evidence type="ECO:0000256" key="4">
    <source>
        <dbReference type="ARBA" id="ARBA00022695"/>
    </source>
</evidence>
<keyword evidence="5" id="KW-0805">Transcription regulation</keyword>
<dbReference type="PANTHER" id="PTHR32248:SF4">
    <property type="entry name" value="RNA POLYMERASE SIGMA-54 FACTOR"/>
    <property type="match status" value="1"/>
</dbReference>
<dbReference type="PROSITE" id="PS00718">
    <property type="entry name" value="SIGMA54_2"/>
    <property type="match status" value="1"/>
</dbReference>
<keyword evidence="3" id="KW-0808">Transferase</keyword>
<evidence type="ECO:0000259" key="9">
    <source>
        <dbReference type="Pfam" id="PF04552"/>
    </source>
</evidence>
<dbReference type="GO" id="GO:0006352">
    <property type="term" value="P:DNA-templated transcription initiation"/>
    <property type="evidence" value="ECO:0007669"/>
    <property type="project" value="InterPro"/>
</dbReference>
<evidence type="ECO:0000256" key="5">
    <source>
        <dbReference type="ARBA" id="ARBA00023015"/>
    </source>
</evidence>
<dbReference type="GO" id="GO:0003677">
    <property type="term" value="F:DNA binding"/>
    <property type="evidence" value="ECO:0007669"/>
    <property type="project" value="UniProtKB-KW"/>
</dbReference>
<evidence type="ECO:0000256" key="6">
    <source>
        <dbReference type="ARBA" id="ARBA00023082"/>
    </source>
</evidence>
<evidence type="ECO:0000313" key="11">
    <source>
        <dbReference type="EMBL" id="MDC7226068.1"/>
    </source>
</evidence>
<dbReference type="InterPro" id="IPR007634">
    <property type="entry name" value="RNA_pol_sigma_54_DNA-bd"/>
</dbReference>
<comment type="caution">
    <text evidence="11">The sequence shown here is derived from an EMBL/GenBank/DDBJ whole genome shotgun (WGS) entry which is preliminary data.</text>
</comment>
<accession>A0AAJ1MIA9</accession>
<evidence type="ECO:0000256" key="8">
    <source>
        <dbReference type="ARBA" id="ARBA00023163"/>
    </source>
</evidence>
<evidence type="ECO:0000256" key="7">
    <source>
        <dbReference type="ARBA" id="ARBA00023125"/>
    </source>
</evidence>
<dbReference type="NCBIfam" id="TIGR02395">
    <property type="entry name" value="rpoN_sigma"/>
    <property type="match status" value="1"/>
</dbReference>
<evidence type="ECO:0000256" key="1">
    <source>
        <dbReference type="ARBA" id="ARBA00008798"/>
    </source>
</evidence>
<evidence type="ECO:0000313" key="12">
    <source>
        <dbReference type="Proteomes" id="UP001221217"/>
    </source>
</evidence>
<keyword evidence="6" id="KW-0731">Sigma factor</keyword>
<dbReference type="EMBL" id="JAQQAL010000011">
    <property type="protein sequence ID" value="MDC7226068.1"/>
    <property type="molecule type" value="Genomic_DNA"/>
</dbReference>
<reference evidence="11 12" key="1">
    <citation type="submission" date="2022-12" db="EMBL/GenBank/DDBJ databases">
        <title>Metagenome assembled genome from gulf of manar.</title>
        <authorList>
            <person name="Kohli P."/>
            <person name="Pk S."/>
            <person name="Venkata Ramana C."/>
            <person name="Sasikala C."/>
        </authorList>
    </citation>
    <scope>NUCLEOTIDE SEQUENCE [LARGE SCALE GENOMIC DNA]</scope>
    <source>
        <strain evidence="11">JB008</strain>
    </source>
</reference>
<dbReference type="InterPro" id="IPR007046">
    <property type="entry name" value="RNA_pol_sigma_54_core-bd"/>
</dbReference>
<dbReference type="PROSITE" id="PS50044">
    <property type="entry name" value="SIGMA54_3"/>
    <property type="match status" value="1"/>
</dbReference>
<feature type="domain" description="RNA polymerase sigma factor 54 DNA-binding" evidence="9">
    <location>
        <begin position="304"/>
        <end position="462"/>
    </location>
</feature>
<evidence type="ECO:0000256" key="3">
    <source>
        <dbReference type="ARBA" id="ARBA00022679"/>
    </source>
</evidence>
<evidence type="ECO:0000259" key="10">
    <source>
        <dbReference type="Pfam" id="PF04963"/>
    </source>
</evidence>
<dbReference type="PIRSF" id="PIRSF000774">
    <property type="entry name" value="RpoN"/>
    <property type="match status" value="1"/>
</dbReference>
<organism evidence="11 12">
    <name type="scientific">Candidatus Thalassospirochaeta sargassi</name>
    <dbReference type="NCBI Taxonomy" id="3119039"/>
    <lineage>
        <taxon>Bacteria</taxon>
        <taxon>Pseudomonadati</taxon>
        <taxon>Spirochaetota</taxon>
        <taxon>Spirochaetia</taxon>
        <taxon>Spirochaetales</taxon>
        <taxon>Spirochaetaceae</taxon>
        <taxon>Candidatus Thalassospirochaeta</taxon>
    </lineage>
</organism>
<dbReference type="InterPro" id="IPR000394">
    <property type="entry name" value="RNA_pol_sigma_54"/>
</dbReference>
<keyword evidence="2" id="KW-0240">DNA-directed RNA polymerase</keyword>
<dbReference type="GO" id="GO:0016987">
    <property type="term" value="F:sigma factor activity"/>
    <property type="evidence" value="ECO:0007669"/>
    <property type="project" value="UniProtKB-KW"/>
</dbReference>
<keyword evidence="8" id="KW-0804">Transcription</keyword>
<dbReference type="GO" id="GO:0016779">
    <property type="term" value="F:nucleotidyltransferase activity"/>
    <property type="evidence" value="ECO:0007669"/>
    <property type="project" value="UniProtKB-KW"/>
</dbReference>
<gene>
    <name evidence="11" type="primary">rpoN</name>
    <name evidence="11" type="ORF">PQJ61_04815</name>
</gene>
<comment type="similarity">
    <text evidence="1">Belongs to the sigma-54 factor family.</text>
</comment>
<dbReference type="Pfam" id="PF00309">
    <property type="entry name" value="Sigma54_AID"/>
    <property type="match status" value="1"/>
</dbReference>
<proteinExistence type="inferred from homology"/>
<dbReference type="PANTHER" id="PTHR32248">
    <property type="entry name" value="RNA POLYMERASE SIGMA-54 FACTOR"/>
    <property type="match status" value="1"/>
</dbReference>
<sequence length="462" mass="53147">MQYQKPVIIQEQKLKLSPQMYQSIQLMALPLNELNTRIQEELEKNPALEIVSEKPTVSLEEAEGERITKNDEFEYFENTSDPGFSTTSGRVDTEAADAKHKFIEGTLSRPETLQDNLIWQLAVQKLTEREREIGELLIHNLDSNGFHAEDPKKLVDPEEVDTLERIISLIQTFEPVGTCTTDYIESLLIQIDLDFDSPEKLSELVEYHFEQLKKNKTKEIMKAMSIDAEELAELINYLKHFNPFPGREFSDDEVKYVIPDLVVELKEGEFVIILNDEEIPVLGLNTFFQELNRDKSKEHKEASQFVKANIQEARWFIRSVNQRNETLLKITSAIVDFQRNFFLKGPKYLAPLTLKDIAETVSVHETTVSRISNAKYIQTEWGILPLKYFFSNSVSGSGTDGTSYSKGGVKEIMKEIIEEYTGEKKLSDQKISDLLKQKGINIARRTVAKYRKELNIDSSYTR</sequence>
<feature type="domain" description="RNA polymerase sigma factor 54 core-binding" evidence="10">
    <location>
        <begin position="104"/>
        <end position="286"/>
    </location>
</feature>
<dbReference type="Pfam" id="PF04552">
    <property type="entry name" value="Sigma54_DBD"/>
    <property type="match status" value="1"/>
</dbReference>
<dbReference type="PRINTS" id="PR00045">
    <property type="entry name" value="SIGMA54FCT"/>
</dbReference>
<name>A0AAJ1MIA9_9SPIO</name>
<dbReference type="GO" id="GO:0001216">
    <property type="term" value="F:DNA-binding transcription activator activity"/>
    <property type="evidence" value="ECO:0007669"/>
    <property type="project" value="InterPro"/>
</dbReference>
<evidence type="ECO:0000256" key="2">
    <source>
        <dbReference type="ARBA" id="ARBA00022478"/>
    </source>
</evidence>
<dbReference type="AlphaFoldDB" id="A0AAJ1MIA9"/>
<dbReference type="Gene3D" id="1.10.10.60">
    <property type="entry name" value="Homeodomain-like"/>
    <property type="match status" value="1"/>
</dbReference>